<evidence type="ECO:0000313" key="2">
    <source>
        <dbReference type="EMBL" id="KXS93730.1"/>
    </source>
</evidence>
<name>A0A139GU87_9PEZI</name>
<keyword evidence="3" id="KW-1185">Reference proteome</keyword>
<dbReference type="AlphaFoldDB" id="A0A139GU87"/>
<feature type="compositionally biased region" description="Low complexity" evidence="1">
    <location>
        <begin position="90"/>
        <end position="106"/>
    </location>
</feature>
<comment type="caution">
    <text evidence="2">The sequence shown here is derived from an EMBL/GenBank/DDBJ whole genome shotgun (WGS) entry which is preliminary data.</text>
</comment>
<dbReference type="OrthoDB" id="10636145at2759"/>
<organism evidence="2 3">
    <name type="scientific">Pseudocercospora musae</name>
    <dbReference type="NCBI Taxonomy" id="113226"/>
    <lineage>
        <taxon>Eukaryota</taxon>
        <taxon>Fungi</taxon>
        <taxon>Dikarya</taxon>
        <taxon>Ascomycota</taxon>
        <taxon>Pezizomycotina</taxon>
        <taxon>Dothideomycetes</taxon>
        <taxon>Dothideomycetidae</taxon>
        <taxon>Mycosphaerellales</taxon>
        <taxon>Mycosphaerellaceae</taxon>
        <taxon>Pseudocercospora</taxon>
    </lineage>
</organism>
<feature type="region of interest" description="Disordered" evidence="1">
    <location>
        <begin position="62"/>
        <end position="106"/>
    </location>
</feature>
<protein>
    <submittedName>
        <fullName evidence="2">Uncharacterized protein</fullName>
    </submittedName>
</protein>
<reference evidence="2 3" key="1">
    <citation type="submission" date="2015-07" db="EMBL/GenBank/DDBJ databases">
        <title>Comparative genomics of the Sigatoka disease complex on banana suggests a link between parallel evolutionary changes in Pseudocercospora fijiensis and Pseudocercospora eumusae and increased virulence on the banana host.</title>
        <authorList>
            <person name="Chang T.-C."/>
            <person name="Salvucci A."/>
            <person name="Crous P.W."/>
            <person name="Stergiopoulos I."/>
        </authorList>
    </citation>
    <scope>NUCLEOTIDE SEQUENCE [LARGE SCALE GENOMIC DNA]</scope>
    <source>
        <strain evidence="2 3">CBS 116634</strain>
    </source>
</reference>
<proteinExistence type="predicted"/>
<evidence type="ECO:0000313" key="3">
    <source>
        <dbReference type="Proteomes" id="UP000073492"/>
    </source>
</evidence>
<dbReference type="EMBL" id="LFZO01001094">
    <property type="protein sequence ID" value="KXS93730.1"/>
    <property type="molecule type" value="Genomic_DNA"/>
</dbReference>
<dbReference type="Proteomes" id="UP000073492">
    <property type="component" value="Unassembled WGS sequence"/>
</dbReference>
<sequence length="106" mass="10835">MLFDHNASSKRLLPTTACSYTQPITSLDSNELSKFEWDTQAVSSNGLSGSGSFPLLCGLGSSAPTTAIEEPSPTTTLPAAEETDSAVTPGAEATTSGSSSAETFTL</sequence>
<evidence type="ECO:0000256" key="1">
    <source>
        <dbReference type="SAM" id="MobiDB-lite"/>
    </source>
</evidence>
<gene>
    <name evidence="2" type="ORF">AC579_2178</name>
</gene>
<accession>A0A139GU87</accession>